<accession>A0ABD2MVB8</accession>
<protein>
    <submittedName>
        <fullName evidence="1">Uncharacterized protein</fullName>
    </submittedName>
</protein>
<gene>
    <name evidence="1" type="ORF">HHI36_024211</name>
</gene>
<feature type="non-terminal residue" evidence="1">
    <location>
        <position position="76"/>
    </location>
</feature>
<proteinExistence type="predicted"/>
<dbReference type="Proteomes" id="UP001516400">
    <property type="component" value="Unassembled WGS sequence"/>
</dbReference>
<reference evidence="1 2" key="1">
    <citation type="journal article" date="2021" name="BMC Biol.">
        <title>Horizontally acquired antibacterial genes associated with adaptive radiation of ladybird beetles.</title>
        <authorList>
            <person name="Li H.S."/>
            <person name="Tang X.F."/>
            <person name="Huang Y.H."/>
            <person name="Xu Z.Y."/>
            <person name="Chen M.L."/>
            <person name="Du X.Y."/>
            <person name="Qiu B.Y."/>
            <person name="Chen P.T."/>
            <person name="Zhang W."/>
            <person name="Slipinski A."/>
            <person name="Escalona H.E."/>
            <person name="Waterhouse R.M."/>
            <person name="Zwick A."/>
            <person name="Pang H."/>
        </authorList>
    </citation>
    <scope>NUCLEOTIDE SEQUENCE [LARGE SCALE GENOMIC DNA]</scope>
    <source>
        <strain evidence="1">SYSU2018</strain>
    </source>
</reference>
<organism evidence="1 2">
    <name type="scientific">Cryptolaemus montrouzieri</name>
    <dbReference type="NCBI Taxonomy" id="559131"/>
    <lineage>
        <taxon>Eukaryota</taxon>
        <taxon>Metazoa</taxon>
        <taxon>Ecdysozoa</taxon>
        <taxon>Arthropoda</taxon>
        <taxon>Hexapoda</taxon>
        <taxon>Insecta</taxon>
        <taxon>Pterygota</taxon>
        <taxon>Neoptera</taxon>
        <taxon>Endopterygota</taxon>
        <taxon>Coleoptera</taxon>
        <taxon>Polyphaga</taxon>
        <taxon>Cucujiformia</taxon>
        <taxon>Coccinelloidea</taxon>
        <taxon>Coccinellidae</taxon>
        <taxon>Scymninae</taxon>
        <taxon>Scymnini</taxon>
        <taxon>Cryptolaemus</taxon>
    </lineage>
</organism>
<evidence type="ECO:0000313" key="1">
    <source>
        <dbReference type="EMBL" id="KAL3270398.1"/>
    </source>
</evidence>
<evidence type="ECO:0000313" key="2">
    <source>
        <dbReference type="Proteomes" id="UP001516400"/>
    </source>
</evidence>
<name>A0ABD2MVB8_9CUCU</name>
<sequence length="76" mass="8641">MECNKCSASNLQSADVAVCDKCDMRMCTPCSGSPSMEMRDAVLQMRNMTFWCVECLKVLAQNYVYKKTMDIIDLKL</sequence>
<dbReference type="AlphaFoldDB" id="A0ABD2MVB8"/>
<keyword evidence="2" id="KW-1185">Reference proteome</keyword>
<dbReference type="EMBL" id="JABFTP020000030">
    <property type="protein sequence ID" value="KAL3270398.1"/>
    <property type="molecule type" value="Genomic_DNA"/>
</dbReference>
<comment type="caution">
    <text evidence="1">The sequence shown here is derived from an EMBL/GenBank/DDBJ whole genome shotgun (WGS) entry which is preliminary data.</text>
</comment>